<reference evidence="2 3" key="2">
    <citation type="submission" date="2020-06" db="EMBL/GenBank/DDBJ databases">
        <title>Antribacter stalactiti gen. nov., sp. nov., a new member of the family Nacardiaceae isolated from a cave.</title>
        <authorList>
            <person name="Kim I.S."/>
        </authorList>
    </citation>
    <scope>NUCLEOTIDE SEQUENCE [LARGE SCALE GENOMIC DNA]</scope>
    <source>
        <strain evidence="2 3">YC2-7</strain>
    </source>
</reference>
<keyword evidence="1" id="KW-0732">Signal</keyword>
<keyword evidence="2" id="KW-0645">Protease</keyword>
<dbReference type="AlphaFoldDB" id="A0A848KML8"/>
<evidence type="ECO:0000256" key="1">
    <source>
        <dbReference type="SAM" id="SignalP"/>
    </source>
</evidence>
<feature type="chain" id="PRO_5038919507" evidence="1">
    <location>
        <begin position="28"/>
        <end position="455"/>
    </location>
</feature>
<dbReference type="CDD" id="cd21112">
    <property type="entry name" value="alphaLP-like"/>
    <property type="match status" value="1"/>
</dbReference>
<dbReference type="InterPro" id="IPR043504">
    <property type="entry name" value="Peptidase_S1_PA_chymotrypsin"/>
</dbReference>
<evidence type="ECO:0000313" key="2">
    <source>
        <dbReference type="EMBL" id="NMN99116.1"/>
    </source>
</evidence>
<dbReference type="Proteomes" id="UP000535543">
    <property type="component" value="Unassembled WGS sequence"/>
</dbReference>
<comment type="caution">
    <text evidence="2">The sequence shown here is derived from an EMBL/GenBank/DDBJ whole genome shotgun (WGS) entry which is preliminary data.</text>
</comment>
<dbReference type="GO" id="GO:0006508">
    <property type="term" value="P:proteolysis"/>
    <property type="evidence" value="ECO:0007669"/>
    <property type="project" value="UniProtKB-KW"/>
</dbReference>
<dbReference type="Gene3D" id="2.40.10.10">
    <property type="entry name" value="Trypsin-like serine proteases"/>
    <property type="match status" value="2"/>
</dbReference>
<dbReference type="InterPro" id="IPR009003">
    <property type="entry name" value="Peptidase_S1_PA"/>
</dbReference>
<evidence type="ECO:0000313" key="3">
    <source>
        <dbReference type="Proteomes" id="UP000535543"/>
    </source>
</evidence>
<feature type="signal peptide" evidence="1">
    <location>
        <begin position="1"/>
        <end position="27"/>
    </location>
</feature>
<accession>A0A848KML8</accession>
<name>A0A848KML8_9NOCA</name>
<dbReference type="InterPro" id="IPR035070">
    <property type="entry name" value="Streptogrisin_prodomain"/>
</dbReference>
<keyword evidence="3" id="KW-1185">Reference proteome</keyword>
<reference evidence="2 3" key="1">
    <citation type="submission" date="2019-05" db="EMBL/GenBank/DDBJ databases">
        <authorList>
            <person name="Lee S.D."/>
        </authorList>
    </citation>
    <scope>NUCLEOTIDE SEQUENCE [LARGE SCALE GENOMIC DNA]</scope>
    <source>
        <strain evidence="2 3">YC2-7</strain>
    </source>
</reference>
<protein>
    <submittedName>
        <fullName evidence="2">Protease</fullName>
    </submittedName>
</protein>
<dbReference type="SUPFAM" id="SSF50494">
    <property type="entry name" value="Trypsin-like serine proteases"/>
    <property type="match status" value="1"/>
</dbReference>
<gene>
    <name evidence="2" type="ORF">FGL95_29250</name>
</gene>
<proteinExistence type="predicted"/>
<dbReference type="Gene3D" id="3.30.300.50">
    <property type="match status" value="1"/>
</dbReference>
<dbReference type="GO" id="GO:0008233">
    <property type="term" value="F:peptidase activity"/>
    <property type="evidence" value="ECO:0007669"/>
    <property type="project" value="UniProtKB-KW"/>
</dbReference>
<dbReference type="EMBL" id="VCQU01000014">
    <property type="protein sequence ID" value="NMN99116.1"/>
    <property type="molecule type" value="Genomic_DNA"/>
</dbReference>
<keyword evidence="2" id="KW-0378">Hydrolase</keyword>
<organism evidence="2 3">
    <name type="scientific">Antrihabitans stalactiti</name>
    <dbReference type="NCBI Taxonomy" id="2584121"/>
    <lineage>
        <taxon>Bacteria</taxon>
        <taxon>Bacillati</taxon>
        <taxon>Actinomycetota</taxon>
        <taxon>Actinomycetes</taxon>
        <taxon>Mycobacteriales</taxon>
        <taxon>Nocardiaceae</taxon>
        <taxon>Antrihabitans</taxon>
    </lineage>
</organism>
<sequence length="455" mass="45912">MRTLVALRAAVVGSTAMLLLVPFSASSSLTGVAGAEPPAPLTQLTAEQLPSDLVDAVARDLGISAAEYLSRAAKAQQLGSYAREFRAVHPNSFAGAWMSQDGKGVVAVTSNEAAQIASQAGYETQISPISADGLERSLAELNRWISGLPREAAGQVNSVAVDLLNNQIVLDIVNTPAGHMLNLPTLLANVKVILSPGGGGPVDPRAMGGDTYISSKHAIRDTPLAAITVCSFGFNAVDSGGRAINISAGHCDPNVGASGNAPVYVPNLHDIDNSPEIGTFSHSTLGNPATGLDYSLIALNDHAKQSGFDLPNVRGANGTTITITGTAVPVVGAPVCKSGQSSTFTCGVVVADRVETQLFTENGSSRIVRGFATTACTLAGDSGGAIVSGTLAMGITSGSNSSSAPSCVQANLTLAQDGGTASLGIPIRDIIADANATASGGLGAGLEVRTSVNPT</sequence>
<dbReference type="RefSeq" id="WP_169594076.1">
    <property type="nucleotide sequence ID" value="NZ_VCQU01000014.1"/>
</dbReference>